<dbReference type="PANTHER" id="PTHR32322:SF9">
    <property type="entry name" value="AMINO-ACID METABOLITE EFFLUX PUMP-RELATED"/>
    <property type="match status" value="1"/>
</dbReference>
<comment type="subcellular location">
    <subcellularLocation>
        <location evidence="1">Membrane</location>
        <topology evidence="1">Multi-pass membrane protein</topology>
    </subcellularLocation>
</comment>
<evidence type="ECO:0000256" key="1">
    <source>
        <dbReference type="ARBA" id="ARBA00004141"/>
    </source>
</evidence>
<evidence type="ECO:0000313" key="7">
    <source>
        <dbReference type="EMBL" id="TAA47963.1"/>
    </source>
</evidence>
<evidence type="ECO:0000259" key="6">
    <source>
        <dbReference type="Pfam" id="PF00892"/>
    </source>
</evidence>
<keyword evidence="2 5" id="KW-0812">Transmembrane</keyword>
<evidence type="ECO:0000256" key="4">
    <source>
        <dbReference type="ARBA" id="ARBA00023136"/>
    </source>
</evidence>
<keyword evidence="8" id="KW-1185">Reference proteome</keyword>
<gene>
    <name evidence="7" type="ORF">EXY25_01585</name>
</gene>
<dbReference type="RefSeq" id="WP_130565486.1">
    <property type="nucleotide sequence ID" value="NZ_SHLY01000001.1"/>
</dbReference>
<evidence type="ECO:0000256" key="5">
    <source>
        <dbReference type="SAM" id="Phobius"/>
    </source>
</evidence>
<dbReference type="InterPro" id="IPR037185">
    <property type="entry name" value="EmrE-like"/>
</dbReference>
<feature type="domain" description="EamA" evidence="6">
    <location>
        <begin position="188"/>
        <end position="329"/>
    </location>
</feature>
<dbReference type="SUPFAM" id="SSF103481">
    <property type="entry name" value="Multidrug resistance efflux transporter EmrE"/>
    <property type="match status" value="2"/>
</dbReference>
<dbReference type="Pfam" id="PF00892">
    <property type="entry name" value="EamA"/>
    <property type="match status" value="1"/>
</dbReference>
<dbReference type="EMBL" id="SHLY01000001">
    <property type="protein sequence ID" value="TAA47963.1"/>
    <property type="molecule type" value="Genomic_DNA"/>
</dbReference>
<dbReference type="InterPro" id="IPR050638">
    <property type="entry name" value="AA-Vitamin_Transporters"/>
</dbReference>
<accession>A0ABY1WTK2</accession>
<reference evidence="8" key="1">
    <citation type="submission" date="2019-02" db="EMBL/GenBank/DDBJ databases">
        <title>Draft genome sequence of Muricauda sp. 176CP4-71.</title>
        <authorList>
            <person name="Park J.-S."/>
        </authorList>
    </citation>
    <scope>NUCLEOTIDE SEQUENCE [LARGE SCALE GENOMIC DNA]</scope>
    <source>
        <strain evidence="8">176GS2-150</strain>
    </source>
</reference>
<name>A0ABY1WTK2_9GAMM</name>
<feature type="transmembrane region" description="Helical" evidence="5">
    <location>
        <begin position="287"/>
        <end position="306"/>
    </location>
</feature>
<feature type="transmembrane region" description="Helical" evidence="5">
    <location>
        <begin position="102"/>
        <end position="122"/>
    </location>
</feature>
<dbReference type="InterPro" id="IPR000620">
    <property type="entry name" value="EamA_dom"/>
</dbReference>
<feature type="transmembrane region" description="Helical" evidence="5">
    <location>
        <begin position="158"/>
        <end position="176"/>
    </location>
</feature>
<sequence>MEAKTPVESNSLLIELRTVALTSLALLAFAANSLLCRQALAPAAETAQAMDPYSFTLVRLFSGAVMLAVLTLLRRWLIERRASLVSACPSKDSKAFSVNRSWLRRGAALWLALYALGFSLAYVELGAALGALILFATVQFTLMTAALVQRESLSKRQWLGFLFALTGFVWLVLPAVTKQSDASNISFIGVGLMVVAGIAWGFYTLAGRGSLDPLKESRDHFAASLLWIVLVALIFVLFASLWLDEITIHINLDPRGLYLAVASGALASGVGYALWYQALRYLQASHAAVSQLLVPILAAIGAALWLQEPITQGLITAGSLVLLGIALMTVKSNP</sequence>
<evidence type="ECO:0000256" key="2">
    <source>
        <dbReference type="ARBA" id="ARBA00022692"/>
    </source>
</evidence>
<feature type="transmembrane region" description="Helical" evidence="5">
    <location>
        <begin position="53"/>
        <end position="73"/>
    </location>
</feature>
<keyword evidence="4 5" id="KW-0472">Membrane</keyword>
<feature type="transmembrane region" description="Helical" evidence="5">
    <location>
        <begin position="224"/>
        <end position="243"/>
    </location>
</feature>
<protein>
    <submittedName>
        <fullName evidence="7">EamA family transporter</fullName>
    </submittedName>
</protein>
<proteinExistence type="predicted"/>
<evidence type="ECO:0000313" key="8">
    <source>
        <dbReference type="Proteomes" id="UP000292544"/>
    </source>
</evidence>
<comment type="caution">
    <text evidence="7">The sequence shown here is derived from an EMBL/GenBank/DDBJ whole genome shotgun (WGS) entry which is preliminary data.</text>
</comment>
<dbReference type="PANTHER" id="PTHR32322">
    <property type="entry name" value="INNER MEMBRANE TRANSPORTER"/>
    <property type="match status" value="1"/>
</dbReference>
<feature type="transmembrane region" description="Helical" evidence="5">
    <location>
        <begin position="182"/>
        <end position="203"/>
    </location>
</feature>
<organism evidence="7 8">
    <name type="scientific">Corallincola spongiicola</name>
    <dbReference type="NCBI Taxonomy" id="2520508"/>
    <lineage>
        <taxon>Bacteria</taxon>
        <taxon>Pseudomonadati</taxon>
        <taxon>Pseudomonadota</taxon>
        <taxon>Gammaproteobacteria</taxon>
        <taxon>Alteromonadales</taxon>
        <taxon>Psychromonadaceae</taxon>
        <taxon>Corallincola</taxon>
    </lineage>
</organism>
<feature type="transmembrane region" description="Helical" evidence="5">
    <location>
        <begin position="255"/>
        <end position="275"/>
    </location>
</feature>
<evidence type="ECO:0000256" key="3">
    <source>
        <dbReference type="ARBA" id="ARBA00022989"/>
    </source>
</evidence>
<feature type="transmembrane region" description="Helical" evidence="5">
    <location>
        <begin position="312"/>
        <end position="330"/>
    </location>
</feature>
<dbReference type="Proteomes" id="UP000292544">
    <property type="component" value="Unassembled WGS sequence"/>
</dbReference>
<keyword evidence="3 5" id="KW-1133">Transmembrane helix</keyword>